<evidence type="ECO:0000313" key="3">
    <source>
        <dbReference type="Proteomes" id="UP001190700"/>
    </source>
</evidence>
<dbReference type="EMBL" id="LGRX02003319">
    <property type="protein sequence ID" value="KAK3282428.1"/>
    <property type="molecule type" value="Genomic_DNA"/>
</dbReference>
<keyword evidence="3" id="KW-1185">Reference proteome</keyword>
<gene>
    <name evidence="2" type="ORF">CYMTET_9833</name>
</gene>
<reference evidence="2 3" key="1">
    <citation type="journal article" date="2015" name="Genome Biol. Evol.">
        <title>Comparative Genomics of a Bacterivorous Green Alga Reveals Evolutionary Causalities and Consequences of Phago-Mixotrophic Mode of Nutrition.</title>
        <authorList>
            <person name="Burns J.A."/>
            <person name="Paasch A."/>
            <person name="Narechania A."/>
            <person name="Kim E."/>
        </authorList>
    </citation>
    <scope>NUCLEOTIDE SEQUENCE [LARGE SCALE GENOMIC DNA]</scope>
    <source>
        <strain evidence="2 3">PLY_AMNH</strain>
    </source>
</reference>
<evidence type="ECO:0000313" key="2">
    <source>
        <dbReference type="EMBL" id="KAK3282428.1"/>
    </source>
</evidence>
<name>A0AAE0GQZ1_9CHLO</name>
<proteinExistence type="predicted"/>
<dbReference type="AlphaFoldDB" id="A0AAE0GQZ1"/>
<evidence type="ECO:0000256" key="1">
    <source>
        <dbReference type="SAM" id="MobiDB-lite"/>
    </source>
</evidence>
<feature type="region of interest" description="Disordered" evidence="1">
    <location>
        <begin position="79"/>
        <end position="119"/>
    </location>
</feature>
<organism evidence="2 3">
    <name type="scientific">Cymbomonas tetramitiformis</name>
    <dbReference type="NCBI Taxonomy" id="36881"/>
    <lineage>
        <taxon>Eukaryota</taxon>
        <taxon>Viridiplantae</taxon>
        <taxon>Chlorophyta</taxon>
        <taxon>Pyramimonadophyceae</taxon>
        <taxon>Pyramimonadales</taxon>
        <taxon>Pyramimonadaceae</taxon>
        <taxon>Cymbomonas</taxon>
    </lineage>
</organism>
<accession>A0AAE0GQZ1</accession>
<protein>
    <submittedName>
        <fullName evidence="2">Uncharacterized protein</fullName>
    </submittedName>
</protein>
<feature type="compositionally biased region" description="Basic and acidic residues" evidence="1">
    <location>
        <begin position="79"/>
        <end position="97"/>
    </location>
</feature>
<sequence>MTPSHSLPSFSSALRQLTHLDEKTAKRQELLAALDPEFYRDVITPLRLDTKLAKVALEEIFKHVLGGVVVCPPQRLARVGHDAETDPPPTRDSDSRQRGGGAGGVRFPPSMQASGAMRGTASRAESFMGAIDVLGVRVTVLRLLRSPAKGNWPQSHYKAAVHCISFHHALSSAFVQECSLCPGHYHDTARCPTMCGECDGSLRDAAADMDDVVPAFQTAFDSEDDATFAALCQQHDQPLVREDSEPFTYPETLEMGLRAQYVGVAHGGSSAADMGDALAAAPT</sequence>
<comment type="caution">
    <text evidence="2">The sequence shown here is derived from an EMBL/GenBank/DDBJ whole genome shotgun (WGS) entry which is preliminary data.</text>
</comment>
<dbReference type="Proteomes" id="UP001190700">
    <property type="component" value="Unassembled WGS sequence"/>
</dbReference>